<accession>A0A4R6BIN8</accession>
<reference evidence="1 2" key="1">
    <citation type="submission" date="2019-01" db="EMBL/GenBank/DDBJ databases">
        <title>Draft genome sequences of the type strains of six Macrococcus species.</title>
        <authorList>
            <person name="Mazhar S."/>
            <person name="Altermann E."/>
            <person name="Hill C."/>
            <person name="Mcauliffe O."/>
        </authorList>
    </citation>
    <scope>NUCLEOTIDE SEQUENCE [LARGE SCALE GENOMIC DNA]</scope>
    <source>
        <strain evidence="1 2">CCM4809</strain>
    </source>
</reference>
<name>A0A4R6BIN8_9STAP</name>
<dbReference type="EMBL" id="SCWE01000003">
    <property type="protein sequence ID" value="TDM01416.1"/>
    <property type="molecule type" value="Genomic_DNA"/>
</dbReference>
<protein>
    <submittedName>
        <fullName evidence="1">Uncharacterized protein</fullName>
    </submittedName>
</protein>
<comment type="caution">
    <text evidence="1">The sequence shown here is derived from an EMBL/GenBank/DDBJ whole genome shotgun (WGS) entry which is preliminary data.</text>
</comment>
<dbReference type="OrthoDB" id="2501893at2"/>
<organism evidence="1 2">
    <name type="scientific">Macrococcus hajekii</name>
    <dbReference type="NCBI Taxonomy" id="198482"/>
    <lineage>
        <taxon>Bacteria</taxon>
        <taxon>Bacillati</taxon>
        <taxon>Bacillota</taxon>
        <taxon>Bacilli</taxon>
        <taxon>Bacillales</taxon>
        <taxon>Staphylococcaceae</taxon>
        <taxon>Macrococcus</taxon>
    </lineage>
</organism>
<dbReference type="RefSeq" id="WP_133430136.1">
    <property type="nucleotide sequence ID" value="NZ_BMCC01000001.1"/>
</dbReference>
<evidence type="ECO:0000313" key="1">
    <source>
        <dbReference type="EMBL" id="TDM01416.1"/>
    </source>
</evidence>
<gene>
    <name evidence="1" type="ORF">ERX37_07900</name>
</gene>
<evidence type="ECO:0000313" key="2">
    <source>
        <dbReference type="Proteomes" id="UP000295328"/>
    </source>
</evidence>
<proteinExistence type="predicted"/>
<keyword evidence="2" id="KW-1185">Reference proteome</keyword>
<dbReference type="Proteomes" id="UP000295328">
    <property type="component" value="Unassembled WGS sequence"/>
</dbReference>
<dbReference type="AlphaFoldDB" id="A0A4R6BIN8"/>
<sequence>MTQDKRTGWLAELKVGDRVIIHESQYGAITNRIGRIQKITPAGKIDVLNRRFDEEGRQRNGYGYWGGLIQYSEEKVAEINAEEKRKKLMRILRDFDWTTTPLKDLEEIAKKVGVL</sequence>